<protein>
    <submittedName>
        <fullName evidence="2">Sigma-B regulation protein RsbU (Phosphoserine phosphatase)</fullName>
        <ecNumber evidence="2">3.1.3.3</ecNumber>
    </submittedName>
</protein>
<dbReference type="Gene3D" id="1.10.287.130">
    <property type="match status" value="1"/>
</dbReference>
<dbReference type="EMBL" id="JAVLVU010000001">
    <property type="protein sequence ID" value="MDT3404570.1"/>
    <property type="molecule type" value="Genomic_DNA"/>
</dbReference>
<reference evidence="3" key="1">
    <citation type="submission" date="2023-07" db="EMBL/GenBank/DDBJ databases">
        <title>Functional and genomic diversity of the sorghum phyllosphere microbiome.</title>
        <authorList>
            <person name="Shade A."/>
        </authorList>
    </citation>
    <scope>NUCLEOTIDE SEQUENCE [LARGE SCALE GENOMIC DNA]</scope>
    <source>
        <strain evidence="3">SORGH_AS_0422</strain>
    </source>
</reference>
<evidence type="ECO:0000313" key="2">
    <source>
        <dbReference type="EMBL" id="MDT3404570.1"/>
    </source>
</evidence>
<evidence type="ECO:0000259" key="1">
    <source>
        <dbReference type="Pfam" id="PF00989"/>
    </source>
</evidence>
<organism evidence="2 3">
    <name type="scientific">Mucilaginibacter terrae</name>
    <dbReference type="NCBI Taxonomy" id="1955052"/>
    <lineage>
        <taxon>Bacteria</taxon>
        <taxon>Pseudomonadati</taxon>
        <taxon>Bacteroidota</taxon>
        <taxon>Sphingobacteriia</taxon>
        <taxon>Sphingobacteriales</taxon>
        <taxon>Sphingobacteriaceae</taxon>
        <taxon>Mucilaginibacter</taxon>
    </lineage>
</organism>
<dbReference type="InterPro" id="IPR000014">
    <property type="entry name" value="PAS"/>
</dbReference>
<accession>A0ABU3H0X0</accession>
<sequence>MKYLYPLISSSDIDFESIYNNAPVGLFTFHADGSIVHVNQTLLKWLNADAHEVMYQNVSSFLDRGGKIYYQLFVQPLLQLENDVKEISFQILTDKCSFPCLFSAKAFRKNEDGELLFAATVYQVSHRKMYEEELLRKKAEADAEKAAKAAALQEVAFDQSHLVRAPLANILGLTALLEEMDISDDIKSMVTMLRASANKLDSEVIKISNKLST</sequence>
<evidence type="ECO:0000313" key="3">
    <source>
        <dbReference type="Proteomes" id="UP001258315"/>
    </source>
</evidence>
<keyword evidence="3" id="KW-1185">Reference proteome</keyword>
<dbReference type="Proteomes" id="UP001258315">
    <property type="component" value="Unassembled WGS sequence"/>
</dbReference>
<gene>
    <name evidence="2" type="ORF">QE417_003642</name>
</gene>
<dbReference type="SUPFAM" id="SSF55785">
    <property type="entry name" value="PYP-like sensor domain (PAS domain)"/>
    <property type="match status" value="1"/>
</dbReference>
<dbReference type="NCBIfam" id="TIGR00229">
    <property type="entry name" value="sensory_box"/>
    <property type="match status" value="1"/>
</dbReference>
<comment type="caution">
    <text evidence="2">The sequence shown here is derived from an EMBL/GenBank/DDBJ whole genome shotgun (WGS) entry which is preliminary data.</text>
</comment>
<dbReference type="InterPro" id="IPR013767">
    <property type="entry name" value="PAS_fold"/>
</dbReference>
<name>A0ABU3H0X0_9SPHI</name>
<dbReference type="InterPro" id="IPR035965">
    <property type="entry name" value="PAS-like_dom_sf"/>
</dbReference>
<feature type="domain" description="PAS fold" evidence="1">
    <location>
        <begin position="14"/>
        <end position="116"/>
    </location>
</feature>
<dbReference type="Pfam" id="PF00989">
    <property type="entry name" value="PAS"/>
    <property type="match status" value="1"/>
</dbReference>
<keyword evidence="2" id="KW-0378">Hydrolase</keyword>
<dbReference type="Gene3D" id="3.30.450.20">
    <property type="entry name" value="PAS domain"/>
    <property type="match status" value="1"/>
</dbReference>
<dbReference type="RefSeq" id="WP_311951993.1">
    <property type="nucleotide sequence ID" value="NZ_JAVLVU010000001.1"/>
</dbReference>
<proteinExistence type="predicted"/>
<dbReference type="GO" id="GO:0016787">
    <property type="term" value="F:hydrolase activity"/>
    <property type="evidence" value="ECO:0007669"/>
    <property type="project" value="UniProtKB-KW"/>
</dbReference>
<dbReference type="EC" id="3.1.3.3" evidence="2"/>